<dbReference type="EMBL" id="CDMC01000009">
    <property type="protein sequence ID" value="CEL07341.1"/>
    <property type="molecule type" value="Genomic_DNA"/>
</dbReference>
<evidence type="ECO:0000313" key="2">
    <source>
        <dbReference type="EMBL" id="CEL07341.1"/>
    </source>
</evidence>
<proteinExistence type="predicted"/>
<dbReference type="InterPro" id="IPR046347">
    <property type="entry name" value="bZIP_sf"/>
</dbReference>
<sequence>MARSKRKTKEEDLARVRNNQRRSRERKKAHVAELEDKVQRLEAAVAVADASVATEAPSLEMENRFLKGLLESVGFERGVLEGYLQGLLRQYSPSRDSGGPAIYGTGYVDQVGGVATMEPDSSALNPELFGALDLDSTRTPQSVDLPLNMVHNQVIQPNTGLTMTEDLVGVISRLDGEIPDPNNSVNSETTLCSVAFHLIIQCNRTGKDVLQIETRLRTGYKMPTCPGEGCRVDNMILLGVLAELV</sequence>
<organism evidence="2 3">
    <name type="scientific">Aspergillus calidoustus</name>
    <dbReference type="NCBI Taxonomy" id="454130"/>
    <lineage>
        <taxon>Eukaryota</taxon>
        <taxon>Fungi</taxon>
        <taxon>Dikarya</taxon>
        <taxon>Ascomycota</taxon>
        <taxon>Pezizomycotina</taxon>
        <taxon>Eurotiomycetes</taxon>
        <taxon>Eurotiomycetidae</taxon>
        <taxon>Eurotiales</taxon>
        <taxon>Aspergillaceae</taxon>
        <taxon>Aspergillus</taxon>
        <taxon>Aspergillus subgen. Nidulantes</taxon>
    </lineage>
</organism>
<dbReference type="CDD" id="cd14688">
    <property type="entry name" value="bZIP_YAP"/>
    <property type="match status" value="1"/>
</dbReference>
<reference evidence="3" key="1">
    <citation type="journal article" date="2016" name="Genome Announc.">
        <title>Draft genome sequences of fungus Aspergillus calidoustus.</title>
        <authorList>
            <person name="Horn F."/>
            <person name="Linde J."/>
            <person name="Mattern D.J."/>
            <person name="Walther G."/>
            <person name="Guthke R."/>
            <person name="Scherlach K."/>
            <person name="Martin K."/>
            <person name="Brakhage A.A."/>
            <person name="Petzke L."/>
            <person name="Valiante V."/>
        </authorList>
    </citation>
    <scope>NUCLEOTIDE SEQUENCE [LARGE SCALE GENOMIC DNA]</scope>
    <source>
        <strain evidence="3">SF006504</strain>
    </source>
</reference>
<dbReference type="OrthoDB" id="4505928at2759"/>
<name>A0A0U5G8X2_ASPCI</name>
<dbReference type="Gene3D" id="1.20.5.170">
    <property type="match status" value="1"/>
</dbReference>
<feature type="region of interest" description="Disordered" evidence="1">
    <location>
        <begin position="1"/>
        <end position="30"/>
    </location>
</feature>
<feature type="compositionally biased region" description="Basic residues" evidence="1">
    <location>
        <begin position="18"/>
        <end position="29"/>
    </location>
</feature>
<dbReference type="GO" id="GO:0003700">
    <property type="term" value="F:DNA-binding transcription factor activity"/>
    <property type="evidence" value="ECO:0007669"/>
    <property type="project" value="InterPro"/>
</dbReference>
<dbReference type="PANTHER" id="PTHR42070">
    <property type="entry name" value="FILAMENT ASSOCIATED PROTEIN, PUTATIVE (AFU_ORTHOLOGUE AFUA_8G06630)-RELATED"/>
    <property type="match status" value="1"/>
</dbReference>
<dbReference type="OMA" id="RDEPQPF"/>
<gene>
    <name evidence="2" type="ORF">ASPCAL10500</name>
</gene>
<dbReference type="PANTHER" id="PTHR42070:SF1">
    <property type="entry name" value="FILAMENT ASSOCIATED PROTEIN, PUTATIVE (AFU_ORTHOLOGUE AFUA_8G06630)-RELATED"/>
    <property type="match status" value="1"/>
</dbReference>
<accession>A0A0U5G8X2</accession>
<dbReference type="AlphaFoldDB" id="A0A0U5G8X2"/>
<protein>
    <recommendedName>
        <fullName evidence="4">BZIP domain-containing protein</fullName>
    </recommendedName>
</protein>
<dbReference type="SUPFAM" id="SSF57959">
    <property type="entry name" value="Leucine zipper domain"/>
    <property type="match status" value="1"/>
</dbReference>
<dbReference type="Proteomes" id="UP000054771">
    <property type="component" value="Unassembled WGS sequence"/>
</dbReference>
<evidence type="ECO:0008006" key="4">
    <source>
        <dbReference type="Google" id="ProtNLM"/>
    </source>
</evidence>
<evidence type="ECO:0000256" key="1">
    <source>
        <dbReference type="SAM" id="MobiDB-lite"/>
    </source>
</evidence>
<keyword evidence="3" id="KW-1185">Reference proteome</keyword>
<dbReference type="STRING" id="454130.A0A0U5G8X2"/>
<evidence type="ECO:0000313" key="3">
    <source>
        <dbReference type="Proteomes" id="UP000054771"/>
    </source>
</evidence>